<evidence type="ECO:0000313" key="3">
    <source>
        <dbReference type="Proteomes" id="UP000776164"/>
    </source>
</evidence>
<evidence type="ECO:0000313" key="2">
    <source>
        <dbReference type="EMBL" id="MBM7470583.1"/>
    </source>
</evidence>
<feature type="transmembrane region" description="Helical" evidence="1">
    <location>
        <begin position="36"/>
        <end position="58"/>
    </location>
</feature>
<keyword evidence="1" id="KW-0472">Membrane</keyword>
<dbReference type="EMBL" id="JAFBBU010000001">
    <property type="protein sequence ID" value="MBM7470583.1"/>
    <property type="molecule type" value="Genomic_DNA"/>
</dbReference>
<keyword evidence="3" id="KW-1185">Reference proteome</keyword>
<accession>A0ABS2L0I6</accession>
<keyword evidence="1" id="KW-0812">Transmembrane</keyword>
<dbReference type="Proteomes" id="UP000776164">
    <property type="component" value="Unassembled WGS sequence"/>
</dbReference>
<sequence length="180" mass="19786">MVRPQVVHFALAGVVNEAHEGHTAVHALAADSVPRLVAQLAQGGTTLLIAFLVAHGAVKTSLTYCLIKRYCRAYPWTLSALIVFLGYQIDAFITTPTISRANFTLLDAVIINLVWREYRELPTQEDQQTQPDEPESTLSRALLERGWDVRRRAPSSHGGRSTVRFRAVISVLPAATPLSG</sequence>
<protein>
    <submittedName>
        <fullName evidence="2">Membrane protein</fullName>
    </submittedName>
</protein>
<feature type="transmembrane region" description="Helical" evidence="1">
    <location>
        <begin position="70"/>
        <end position="89"/>
    </location>
</feature>
<evidence type="ECO:0000256" key="1">
    <source>
        <dbReference type="SAM" id="Phobius"/>
    </source>
</evidence>
<dbReference type="Pfam" id="PF09900">
    <property type="entry name" value="DUF2127"/>
    <property type="match status" value="1"/>
</dbReference>
<dbReference type="InterPro" id="IPR021125">
    <property type="entry name" value="DUF2127"/>
</dbReference>
<proteinExistence type="predicted"/>
<reference evidence="2 3" key="1">
    <citation type="submission" date="2021-01" db="EMBL/GenBank/DDBJ databases">
        <title>Sequencing the genomes of 1000 actinobacteria strains.</title>
        <authorList>
            <person name="Klenk H.-P."/>
        </authorList>
    </citation>
    <scope>NUCLEOTIDE SEQUENCE [LARGE SCALE GENOMIC DNA]</scope>
    <source>
        <strain evidence="2 3">DSM 13057</strain>
    </source>
</reference>
<dbReference type="RefSeq" id="WP_425543783.1">
    <property type="nucleotide sequence ID" value="NZ_BAAAHT010000018.1"/>
</dbReference>
<comment type="caution">
    <text evidence="2">The sequence shown here is derived from an EMBL/GenBank/DDBJ whole genome shotgun (WGS) entry which is preliminary data.</text>
</comment>
<gene>
    <name evidence="2" type="ORF">JOE66_000217</name>
</gene>
<name>A0ABS2L0I6_9MICO</name>
<organism evidence="2 3">
    <name type="scientific">Subtercola frigoramans</name>
    <dbReference type="NCBI Taxonomy" id="120298"/>
    <lineage>
        <taxon>Bacteria</taxon>
        <taxon>Bacillati</taxon>
        <taxon>Actinomycetota</taxon>
        <taxon>Actinomycetes</taxon>
        <taxon>Micrococcales</taxon>
        <taxon>Microbacteriaceae</taxon>
        <taxon>Subtercola</taxon>
    </lineage>
</organism>
<keyword evidence="1" id="KW-1133">Transmembrane helix</keyword>